<dbReference type="RefSeq" id="WP_191769598.1">
    <property type="nucleotide sequence ID" value="NZ_JACSRA010000026.1"/>
</dbReference>
<feature type="region of interest" description="Disordered" evidence="1">
    <location>
        <begin position="172"/>
        <end position="194"/>
    </location>
</feature>
<organism evidence="3 4">
    <name type="scientific">Clostridium cibarium</name>
    <dbReference type="NCBI Taxonomy" id="2762247"/>
    <lineage>
        <taxon>Bacteria</taxon>
        <taxon>Bacillati</taxon>
        <taxon>Bacillota</taxon>
        <taxon>Clostridia</taxon>
        <taxon>Eubacteriales</taxon>
        <taxon>Clostridiaceae</taxon>
        <taxon>Clostridium</taxon>
    </lineage>
</organism>
<evidence type="ECO:0000256" key="2">
    <source>
        <dbReference type="SAM" id="Phobius"/>
    </source>
</evidence>
<keyword evidence="2" id="KW-1133">Transmembrane helix</keyword>
<dbReference type="EMBL" id="JACSRA010000026">
    <property type="protein sequence ID" value="MBD7912630.1"/>
    <property type="molecule type" value="Genomic_DNA"/>
</dbReference>
<evidence type="ECO:0000256" key="1">
    <source>
        <dbReference type="SAM" id="MobiDB-lite"/>
    </source>
</evidence>
<dbReference type="NCBIfam" id="TIGR02837">
    <property type="entry name" value="spore_II_R"/>
    <property type="match status" value="1"/>
</dbReference>
<comment type="caution">
    <text evidence="3">The sequence shown here is derived from an EMBL/GenBank/DDBJ whole genome shotgun (WGS) entry which is preliminary data.</text>
</comment>
<evidence type="ECO:0000313" key="4">
    <source>
        <dbReference type="Proteomes" id="UP000627781"/>
    </source>
</evidence>
<accession>A0ABR8PWU1</accession>
<keyword evidence="4" id="KW-1185">Reference proteome</keyword>
<evidence type="ECO:0000313" key="3">
    <source>
        <dbReference type="EMBL" id="MBD7912630.1"/>
    </source>
</evidence>
<dbReference type="PROSITE" id="PS51257">
    <property type="entry name" value="PROKAR_LIPOPROTEIN"/>
    <property type="match status" value="1"/>
</dbReference>
<keyword evidence="2" id="KW-0472">Membrane</keyword>
<dbReference type="Pfam" id="PF09551">
    <property type="entry name" value="Spore_II_R"/>
    <property type="match status" value="1"/>
</dbReference>
<keyword evidence="2" id="KW-0812">Transmembrane</keyword>
<sequence length="210" mass="24365">MRKNIRFLMVTILLINVLFIGCTSIPNIQKNNIYNYDDVKDILIRFHVIANSDTDADQSLKLKVRDEVINYLYPYLKQSKSLDESRNIIKSKEDDVRSIALRVIKNNGYSYPVKVELSHENFPEKSYGNITLPQGNYEAFRVIIGNGQGQNWWCVMFPPLCFIDVTKGNVEEEKSKEELDQEIDKSKNTKGEESPKVKFKIVEVFKDIFS</sequence>
<gene>
    <name evidence="3" type="primary">spoIIR</name>
    <name evidence="3" type="ORF">H9661_14845</name>
</gene>
<feature type="transmembrane region" description="Helical" evidence="2">
    <location>
        <begin position="7"/>
        <end position="26"/>
    </location>
</feature>
<dbReference type="Proteomes" id="UP000627781">
    <property type="component" value="Unassembled WGS sequence"/>
</dbReference>
<dbReference type="InterPro" id="IPR014202">
    <property type="entry name" value="Spore_II_R"/>
</dbReference>
<proteinExistence type="predicted"/>
<reference evidence="3 4" key="1">
    <citation type="submission" date="2020-08" db="EMBL/GenBank/DDBJ databases">
        <title>A Genomic Blueprint of the Chicken Gut Microbiome.</title>
        <authorList>
            <person name="Gilroy R."/>
            <person name="Ravi A."/>
            <person name="Getino M."/>
            <person name="Pursley I."/>
            <person name="Horton D.L."/>
            <person name="Alikhan N.-F."/>
            <person name="Baker D."/>
            <person name="Gharbi K."/>
            <person name="Hall N."/>
            <person name="Watson M."/>
            <person name="Adriaenssens E.M."/>
            <person name="Foster-Nyarko E."/>
            <person name="Jarju S."/>
            <person name="Secka A."/>
            <person name="Antonio M."/>
            <person name="Oren A."/>
            <person name="Chaudhuri R."/>
            <person name="La Ragione R.M."/>
            <person name="Hildebrand F."/>
            <person name="Pallen M.J."/>
        </authorList>
    </citation>
    <scope>NUCLEOTIDE SEQUENCE [LARGE SCALE GENOMIC DNA]</scope>
    <source>
        <strain evidence="3 4">Sa3CVN1</strain>
    </source>
</reference>
<protein>
    <submittedName>
        <fullName evidence="3">Stage II sporulation protein R</fullName>
    </submittedName>
</protein>
<name>A0ABR8PWU1_9CLOT</name>